<dbReference type="SMART" id="SM00147">
    <property type="entry name" value="RasGEF"/>
    <property type="match status" value="1"/>
</dbReference>
<dbReference type="Gene3D" id="1.20.870.10">
    <property type="entry name" value="Son of sevenless (SoS) protein Chain: S domain 1"/>
    <property type="match status" value="1"/>
</dbReference>
<evidence type="ECO:0000313" key="7">
    <source>
        <dbReference type="Proteomes" id="UP000549394"/>
    </source>
</evidence>
<dbReference type="InterPro" id="IPR023578">
    <property type="entry name" value="Ras_GEF_dom_sf"/>
</dbReference>
<evidence type="ECO:0000256" key="2">
    <source>
        <dbReference type="PROSITE-ProRule" id="PRU00168"/>
    </source>
</evidence>
<dbReference type="InterPro" id="IPR036964">
    <property type="entry name" value="RASGEF_cat_dom_sf"/>
</dbReference>
<proteinExistence type="predicted"/>
<dbReference type="SUPFAM" id="SSF54236">
    <property type="entry name" value="Ubiquitin-like"/>
    <property type="match status" value="1"/>
</dbReference>
<dbReference type="InterPro" id="IPR008937">
    <property type="entry name" value="Ras-like_GEF"/>
</dbReference>
<dbReference type="PROSITE" id="PS50212">
    <property type="entry name" value="RASGEF_NTER"/>
    <property type="match status" value="1"/>
</dbReference>
<dbReference type="OrthoDB" id="26687at2759"/>
<evidence type="ECO:0000256" key="3">
    <source>
        <dbReference type="SAM" id="MobiDB-lite"/>
    </source>
</evidence>
<dbReference type="SUPFAM" id="SSF48366">
    <property type="entry name" value="Ras GEF"/>
    <property type="match status" value="1"/>
</dbReference>
<gene>
    <name evidence="6" type="ORF">DGYR_LOCUS2783</name>
</gene>
<dbReference type="GO" id="GO:0005886">
    <property type="term" value="C:plasma membrane"/>
    <property type="evidence" value="ECO:0007669"/>
    <property type="project" value="TreeGrafter"/>
</dbReference>
<dbReference type="SMART" id="SM00229">
    <property type="entry name" value="RasGEFN"/>
    <property type="match status" value="1"/>
</dbReference>
<dbReference type="GO" id="GO:0005085">
    <property type="term" value="F:guanyl-nucleotide exchange factor activity"/>
    <property type="evidence" value="ECO:0007669"/>
    <property type="project" value="UniProtKB-KW"/>
</dbReference>
<feature type="region of interest" description="Disordered" evidence="3">
    <location>
        <begin position="229"/>
        <end position="251"/>
    </location>
</feature>
<sequence length="727" mass="83882">MNGAALVQTPVTLTRMRWTRKQIMEDEYLSNTTWYIPLPPEDGLQFFREEKSADAVFDVFFKKVQYAARVQTFPRSQKSTTLILETADDCDTEGLQWRLQEIHVIKAGTIQKIVECITEKDGEMNCPHVNVVLDTYRSFTTAEELLEKVIERYRIVSADSTIKETVKETTLKTLRTFLGVWLNAHPYDFNTPPFKLLLKLQEFCKITLGNQMDLTTRVQGRLERCLHQESGDSLSMDSSSSDFEEDSRSRRGFPRTVSFHGLSHPLRFEDIPNEVFAKQITSEDARLFKAVIRHQCLPCNWSKRTKTADNPSSTVSATVEHFNLVAMAVYSTVLNDPKLSSKLRGKRIEKWIEIASELRILKNFSSTLAVISGLKVESVYRLKSVWKHVSKESKQVFDELNSVFSTDSREITFKYLIQKEGTAKGIDANSIGISQRIKNNTKRRIDDPDSAYGSVPFFGSFLRDFIHLSESMEDYVEGGLINFEKRRREAEMLAQIKLMQVSAGNYNFERDPVFHEWFYQHIRRYSDKESFQMSLEIDPIKHKRSKSRAIFTSRQLSKASSLNSSNPSLFRTLENGTVNGNGSTLSTPVATLNRSISVGNLAESDGTIVAKVILDSRIMDKTVFYKSIRIYNDDRIRTVLERIFDKFSRPDLMEKVEKFCLSQVLDNGGEYDFVDTNEIKTNVFYAINANQAEVKLVVRRHADVKHSRNDPRYRKRNRRKYFPTYFH</sequence>
<evidence type="ECO:0000313" key="6">
    <source>
        <dbReference type="EMBL" id="CAD5113860.1"/>
    </source>
</evidence>
<protein>
    <submittedName>
        <fullName evidence="6">DgyrCDS3024</fullName>
    </submittedName>
</protein>
<dbReference type="Gene3D" id="3.10.20.90">
    <property type="entry name" value="Phosphatidylinositol 3-kinase Catalytic Subunit, Chain A, domain 1"/>
    <property type="match status" value="1"/>
</dbReference>
<dbReference type="InterPro" id="IPR001895">
    <property type="entry name" value="RASGEF_cat_dom"/>
</dbReference>
<dbReference type="EMBL" id="CAJFCJ010000004">
    <property type="protein sequence ID" value="CAD5113860.1"/>
    <property type="molecule type" value="Genomic_DNA"/>
</dbReference>
<organism evidence="6 7">
    <name type="scientific">Dimorphilus gyrociliatus</name>
    <dbReference type="NCBI Taxonomy" id="2664684"/>
    <lineage>
        <taxon>Eukaryota</taxon>
        <taxon>Metazoa</taxon>
        <taxon>Spiralia</taxon>
        <taxon>Lophotrochozoa</taxon>
        <taxon>Annelida</taxon>
        <taxon>Polychaeta</taxon>
        <taxon>Polychaeta incertae sedis</taxon>
        <taxon>Dinophilidae</taxon>
        <taxon>Dimorphilus</taxon>
    </lineage>
</organism>
<keyword evidence="7" id="KW-1185">Reference proteome</keyword>
<dbReference type="AlphaFoldDB" id="A0A7I8VH18"/>
<dbReference type="CDD" id="cd06224">
    <property type="entry name" value="REM"/>
    <property type="match status" value="1"/>
</dbReference>
<feature type="compositionally biased region" description="Low complexity" evidence="3">
    <location>
        <begin position="231"/>
        <end position="241"/>
    </location>
</feature>
<dbReference type="GO" id="GO:0007265">
    <property type="term" value="P:Ras protein signal transduction"/>
    <property type="evidence" value="ECO:0007669"/>
    <property type="project" value="TreeGrafter"/>
</dbReference>
<dbReference type="Proteomes" id="UP000549394">
    <property type="component" value="Unassembled WGS sequence"/>
</dbReference>
<name>A0A7I8VH18_9ANNE</name>
<evidence type="ECO:0000259" key="4">
    <source>
        <dbReference type="PROSITE" id="PS50009"/>
    </source>
</evidence>
<accession>A0A7I8VH18</accession>
<dbReference type="PANTHER" id="PTHR23113">
    <property type="entry name" value="GUANINE NUCLEOTIDE EXCHANGE FACTOR"/>
    <property type="match status" value="1"/>
</dbReference>
<evidence type="ECO:0000256" key="1">
    <source>
        <dbReference type="ARBA" id="ARBA00022658"/>
    </source>
</evidence>
<dbReference type="CDD" id="cd00155">
    <property type="entry name" value="RasGEF"/>
    <property type="match status" value="1"/>
</dbReference>
<comment type="caution">
    <text evidence="6">The sequence shown here is derived from an EMBL/GenBank/DDBJ whole genome shotgun (WGS) entry which is preliminary data.</text>
</comment>
<dbReference type="Pfam" id="PF00617">
    <property type="entry name" value="RasGEF"/>
    <property type="match status" value="1"/>
</dbReference>
<evidence type="ECO:0000259" key="5">
    <source>
        <dbReference type="PROSITE" id="PS50212"/>
    </source>
</evidence>
<reference evidence="6 7" key="1">
    <citation type="submission" date="2020-08" db="EMBL/GenBank/DDBJ databases">
        <authorList>
            <person name="Hejnol A."/>
        </authorList>
    </citation>
    <scope>NUCLEOTIDE SEQUENCE [LARGE SCALE GENOMIC DNA]</scope>
</reference>
<dbReference type="InterPro" id="IPR000651">
    <property type="entry name" value="Ras-like_Gua-exchang_fac_N"/>
</dbReference>
<dbReference type="PROSITE" id="PS50009">
    <property type="entry name" value="RASGEF_CAT"/>
    <property type="match status" value="1"/>
</dbReference>
<dbReference type="Gene3D" id="1.10.840.10">
    <property type="entry name" value="Ras guanine-nucleotide exchange factors catalytic domain"/>
    <property type="match status" value="1"/>
</dbReference>
<feature type="domain" description="Ras-GEF" evidence="4">
    <location>
        <begin position="272"/>
        <end position="540"/>
    </location>
</feature>
<feature type="domain" description="N-terminal Ras-GEF" evidence="5">
    <location>
        <begin position="101"/>
        <end position="230"/>
    </location>
</feature>
<dbReference type="PANTHER" id="PTHR23113:SF312">
    <property type="entry name" value="RAL GUANINE NUCLEOTIDE DISSOCIATION STIMULATOR-LIKE, ISOFORM E"/>
    <property type="match status" value="1"/>
</dbReference>
<keyword evidence="1 2" id="KW-0344">Guanine-nucleotide releasing factor</keyword>
<dbReference type="Pfam" id="PF00618">
    <property type="entry name" value="RasGEF_N"/>
    <property type="match status" value="1"/>
</dbReference>
<dbReference type="InterPro" id="IPR029071">
    <property type="entry name" value="Ubiquitin-like_domsf"/>
</dbReference>